<dbReference type="AlphaFoldDB" id="A0A0F9TPB2"/>
<proteinExistence type="predicted"/>
<feature type="domain" description="Nuclease associated modular" evidence="1">
    <location>
        <begin position="167"/>
        <end position="183"/>
    </location>
</feature>
<dbReference type="EMBL" id="LAZR01001089">
    <property type="protein sequence ID" value="KKN50926.1"/>
    <property type="molecule type" value="Genomic_DNA"/>
</dbReference>
<feature type="domain" description="Nuclease associated modular" evidence="1">
    <location>
        <begin position="28"/>
        <end position="44"/>
    </location>
</feature>
<feature type="domain" description="Nuclease associated modular" evidence="1">
    <location>
        <begin position="79"/>
        <end position="95"/>
    </location>
</feature>
<dbReference type="GO" id="GO:0003677">
    <property type="term" value="F:DNA binding"/>
    <property type="evidence" value="ECO:0007669"/>
    <property type="project" value="InterPro"/>
</dbReference>
<feature type="domain" description="Nuclease associated modular" evidence="1">
    <location>
        <begin position="11"/>
        <end position="27"/>
    </location>
</feature>
<dbReference type="InterPro" id="IPR003611">
    <property type="entry name" value="NUMOD3"/>
</dbReference>
<sequence length="296" mass="33654">MGNYIIAGWNKGKHLSEQHKARIGAGNKGKKRTKEQIAKMSLISKGKPVSQQTRDKISNALKGKLVSNKTRLKLSIALTGLIRSEQTRTNISKARKGRPSSKEANAKRSASLIGRIISLEHRAKISAGWQHFRQTPEYDSYICSLRERTLGNTPTAATLLKLKVSHTGLTQSEETKTKRRQLWAEPNFKARVIKAMRLGLLIKPNKPETTLLSILRGINKQWTFVGDGQLIIAGKNPDFWDGGHKLIELFGDYWHRDDNPQKRIELFKKYNYDTLVIWEHELKSPNNVLAKLHQFC</sequence>
<comment type="caution">
    <text evidence="2">The sequence shown here is derived from an EMBL/GenBank/DDBJ whole genome shotgun (WGS) entry which is preliminary data.</text>
</comment>
<feature type="domain" description="Nuclease associated modular" evidence="1">
    <location>
        <begin position="96"/>
        <end position="112"/>
    </location>
</feature>
<dbReference type="SMART" id="SM00496">
    <property type="entry name" value="IENR2"/>
    <property type="match status" value="8"/>
</dbReference>
<evidence type="ECO:0000313" key="2">
    <source>
        <dbReference type="EMBL" id="KKN50926.1"/>
    </source>
</evidence>
<protein>
    <recommendedName>
        <fullName evidence="1">Nuclease associated modular domain-containing protein</fullName>
    </recommendedName>
</protein>
<feature type="domain" description="Nuclease associated modular" evidence="1">
    <location>
        <begin position="45"/>
        <end position="61"/>
    </location>
</feature>
<accession>A0A0F9TPB2</accession>
<dbReference type="Gene3D" id="3.40.960.10">
    <property type="entry name" value="VSR Endonuclease"/>
    <property type="match status" value="1"/>
</dbReference>
<gene>
    <name evidence="2" type="ORF">LCGC14_0627910</name>
</gene>
<feature type="domain" description="Nuclease associated modular" evidence="1">
    <location>
        <begin position="113"/>
        <end position="129"/>
    </location>
</feature>
<name>A0A0F9TPB2_9ZZZZ</name>
<reference evidence="2" key="1">
    <citation type="journal article" date="2015" name="Nature">
        <title>Complex archaea that bridge the gap between prokaryotes and eukaryotes.</title>
        <authorList>
            <person name="Spang A."/>
            <person name="Saw J.H."/>
            <person name="Jorgensen S.L."/>
            <person name="Zaremba-Niedzwiedzka K."/>
            <person name="Martijn J."/>
            <person name="Lind A.E."/>
            <person name="van Eijk R."/>
            <person name="Schleper C."/>
            <person name="Guy L."/>
            <person name="Ettema T.J."/>
        </authorList>
    </citation>
    <scope>NUCLEOTIDE SEQUENCE</scope>
</reference>
<feature type="domain" description="Nuclease associated modular" evidence="1">
    <location>
        <begin position="62"/>
        <end position="78"/>
    </location>
</feature>
<organism evidence="2">
    <name type="scientific">marine sediment metagenome</name>
    <dbReference type="NCBI Taxonomy" id="412755"/>
    <lineage>
        <taxon>unclassified sequences</taxon>
        <taxon>metagenomes</taxon>
        <taxon>ecological metagenomes</taxon>
    </lineage>
</organism>
<dbReference type="Pfam" id="PF07460">
    <property type="entry name" value="NUMOD3"/>
    <property type="match status" value="1"/>
</dbReference>
<evidence type="ECO:0000259" key="1">
    <source>
        <dbReference type="SMART" id="SM00496"/>
    </source>
</evidence>